<name>A0A5B7X0U3_9FLAO</name>
<evidence type="ECO:0000313" key="2">
    <source>
        <dbReference type="EMBL" id="QCY68795.1"/>
    </source>
</evidence>
<evidence type="ECO:0000313" key="3">
    <source>
        <dbReference type="Proteomes" id="UP000309016"/>
    </source>
</evidence>
<gene>
    <name evidence="2" type="ORF">FHG64_04940</name>
</gene>
<dbReference type="Proteomes" id="UP000309016">
    <property type="component" value="Chromosome"/>
</dbReference>
<dbReference type="RefSeq" id="WP_139065380.1">
    <property type="nucleotide sequence ID" value="NZ_CP040812.1"/>
</dbReference>
<protein>
    <submittedName>
        <fullName evidence="2">Uncharacterized protein</fullName>
    </submittedName>
</protein>
<dbReference type="KEGG" id="afla:FHG64_04940"/>
<feature type="region of interest" description="Disordered" evidence="1">
    <location>
        <begin position="141"/>
        <end position="161"/>
    </location>
</feature>
<accession>A0A5B7X0U3</accession>
<sequence>MSRDKLQKMPLFQKSMEILEIVDRIADLVPHEKKFLKDVAEFMRSDATQIPAKIAGAFGEGPYDLKMENATIIRKNAMQIYVQCNSFFMEEDFKETEYLKMLRNEIEEFRVLFAEWVKTFDPWDYYIDRWGLFNPPGVNYDDKDPDRDIPFNDFPDDEEDD</sequence>
<keyword evidence="3" id="KW-1185">Reference proteome</keyword>
<dbReference type="AlphaFoldDB" id="A0A5B7X0U3"/>
<dbReference type="OrthoDB" id="893100at2"/>
<dbReference type="EMBL" id="CP040812">
    <property type="protein sequence ID" value="QCY68795.1"/>
    <property type="molecule type" value="Genomic_DNA"/>
</dbReference>
<evidence type="ECO:0000256" key="1">
    <source>
        <dbReference type="SAM" id="MobiDB-lite"/>
    </source>
</evidence>
<reference evidence="2 3" key="1">
    <citation type="submission" date="2019-06" db="EMBL/GenBank/DDBJ databases">
        <title>Complete genome sequence of Antarcticibacterium flavum KCTC 52984T from an Antarctic marine sediment.</title>
        <authorList>
            <person name="Lee Y.M."/>
            <person name="Shin S.C."/>
        </authorList>
    </citation>
    <scope>NUCLEOTIDE SEQUENCE [LARGE SCALE GENOMIC DNA]</scope>
    <source>
        <strain evidence="2 3">KCTC 52984</strain>
    </source>
</reference>
<proteinExistence type="predicted"/>
<organism evidence="2 3">
    <name type="scientific">Antarcticibacterium flavum</name>
    <dbReference type="NCBI Taxonomy" id="2058175"/>
    <lineage>
        <taxon>Bacteria</taxon>
        <taxon>Pseudomonadati</taxon>
        <taxon>Bacteroidota</taxon>
        <taxon>Flavobacteriia</taxon>
        <taxon>Flavobacteriales</taxon>
        <taxon>Flavobacteriaceae</taxon>
        <taxon>Antarcticibacterium</taxon>
    </lineage>
</organism>
<feature type="compositionally biased region" description="Basic and acidic residues" evidence="1">
    <location>
        <begin position="141"/>
        <end position="150"/>
    </location>
</feature>